<name>A0A3R6Z5D3_9STRA</name>
<evidence type="ECO:0000313" key="1">
    <source>
        <dbReference type="EMBL" id="RHY34601.1"/>
    </source>
</evidence>
<reference evidence="1 2" key="1">
    <citation type="submission" date="2018-08" db="EMBL/GenBank/DDBJ databases">
        <title>Aphanomyces genome sequencing and annotation.</title>
        <authorList>
            <person name="Minardi D."/>
            <person name="Oidtmann B."/>
            <person name="Van Der Giezen M."/>
            <person name="Studholme D.J."/>
        </authorList>
    </citation>
    <scope>NUCLEOTIDE SEQUENCE [LARGE SCALE GENOMIC DNA]</scope>
    <source>
        <strain evidence="1 2">NJM0002</strain>
    </source>
</reference>
<keyword evidence="2" id="KW-1185">Reference proteome</keyword>
<dbReference type="Proteomes" id="UP000285060">
    <property type="component" value="Unassembled WGS sequence"/>
</dbReference>
<gene>
    <name evidence="1" type="ORF">DYB32_000823</name>
</gene>
<sequence>MQCKYAYKECSNARTYKRDGGLHRLCEFHRSKANALQKVYATKRRSELRAQKRQLLAGKLVVKTEPVVPPCAGDPHVDQPNWDVGIEPFVVADDVDWCALLVPESTDAVDPIEFCADMKALSDEEWMYLSSAL</sequence>
<accession>A0A3R6Z5D3</accession>
<evidence type="ECO:0000313" key="2">
    <source>
        <dbReference type="Proteomes" id="UP000285060"/>
    </source>
</evidence>
<organism evidence="1 2">
    <name type="scientific">Aphanomyces invadans</name>
    <dbReference type="NCBI Taxonomy" id="157072"/>
    <lineage>
        <taxon>Eukaryota</taxon>
        <taxon>Sar</taxon>
        <taxon>Stramenopiles</taxon>
        <taxon>Oomycota</taxon>
        <taxon>Saprolegniomycetes</taxon>
        <taxon>Saprolegniales</taxon>
        <taxon>Verrucalvaceae</taxon>
        <taxon>Aphanomyces</taxon>
    </lineage>
</organism>
<dbReference type="VEuPathDB" id="FungiDB:H310_08538"/>
<dbReference type="AlphaFoldDB" id="A0A3R6Z5D3"/>
<proteinExistence type="predicted"/>
<comment type="caution">
    <text evidence="1">The sequence shown here is derived from an EMBL/GenBank/DDBJ whole genome shotgun (WGS) entry which is preliminary data.</text>
</comment>
<protein>
    <submittedName>
        <fullName evidence="1">Uncharacterized protein</fullName>
    </submittedName>
</protein>
<dbReference type="EMBL" id="QUSY01000023">
    <property type="protein sequence ID" value="RHY34601.1"/>
    <property type="molecule type" value="Genomic_DNA"/>
</dbReference>